<sequence length="352" mass="40647">MQKKRILVAVLNWGLGHATRCIPIIKALLKTDYEPILASDGDALRLLKKEFPHIICIELPSYNIKYTEDPSNLKWKLLFDSPRILGVIKTEKKITKKIIQDYQISGIISDNRWGVRNKKIKSVFITHQLNVLSGNTTYFSSKIQQKFIQKFNECWIPDLPGSKNLSGILGHLKETTSAIKYIGPLSRIEKRSWPKVYDYLIILSGPEPQRTFLELKLLQVFKHTESKILFIRGVFSSEEISLKNPNINIRNHLYGAVLQQALNSCNYVIARSGYTTIMDLSKIEAKAFFLPTPGQFEQEYLAERCEKLGIAPFCTQEEFSLEKLKNLDEFSGFSNFRFEHSFRDLFALFERE</sequence>
<protein>
    <recommendedName>
        <fullName evidence="1">Glycosyl transferase family 28 C-terminal domain-containing protein</fullName>
    </recommendedName>
</protein>
<dbReference type="RefSeq" id="WP_092539511.1">
    <property type="nucleotide sequence ID" value="NZ_FOKV01000001.1"/>
</dbReference>
<name>A0A1I1D767_9FLAO</name>
<feature type="domain" description="Glycosyl transferase family 28 C-terminal" evidence="1">
    <location>
        <begin position="207"/>
        <end position="326"/>
    </location>
</feature>
<dbReference type="InterPro" id="IPR007235">
    <property type="entry name" value="Glyco_trans_28_C"/>
</dbReference>
<dbReference type="STRING" id="1334022.SAMN04487907_101176"/>
<dbReference type="EMBL" id="FOKV01000001">
    <property type="protein sequence ID" value="SFB70644.1"/>
    <property type="molecule type" value="Genomic_DNA"/>
</dbReference>
<dbReference type="AlphaFoldDB" id="A0A1I1D767"/>
<accession>A0A1I1D767</accession>
<dbReference type="SUPFAM" id="SSF53756">
    <property type="entry name" value="UDP-Glycosyltransferase/glycogen phosphorylase"/>
    <property type="match status" value="1"/>
</dbReference>
<gene>
    <name evidence="2" type="ORF">SAMN04487907_101176</name>
</gene>
<dbReference type="Proteomes" id="UP000199438">
    <property type="component" value="Unassembled WGS sequence"/>
</dbReference>
<proteinExistence type="predicted"/>
<dbReference type="Pfam" id="PF04101">
    <property type="entry name" value="Glyco_tran_28_C"/>
    <property type="match status" value="1"/>
</dbReference>
<dbReference type="GO" id="GO:0016758">
    <property type="term" value="F:hexosyltransferase activity"/>
    <property type="evidence" value="ECO:0007669"/>
    <property type="project" value="InterPro"/>
</dbReference>
<dbReference type="OrthoDB" id="9803241at2"/>
<evidence type="ECO:0000313" key="3">
    <source>
        <dbReference type="Proteomes" id="UP000199438"/>
    </source>
</evidence>
<evidence type="ECO:0000259" key="1">
    <source>
        <dbReference type="Pfam" id="PF04101"/>
    </source>
</evidence>
<reference evidence="3" key="1">
    <citation type="submission" date="2016-10" db="EMBL/GenBank/DDBJ databases">
        <authorList>
            <person name="Varghese N."/>
            <person name="Submissions S."/>
        </authorList>
    </citation>
    <scope>NUCLEOTIDE SEQUENCE [LARGE SCALE GENOMIC DNA]</scope>
    <source>
        <strain evidence="3">DSM 24499</strain>
    </source>
</reference>
<dbReference type="Gene3D" id="3.40.50.2000">
    <property type="entry name" value="Glycogen Phosphorylase B"/>
    <property type="match status" value="1"/>
</dbReference>
<keyword evidence="3" id="KW-1185">Reference proteome</keyword>
<evidence type="ECO:0000313" key="2">
    <source>
        <dbReference type="EMBL" id="SFB70644.1"/>
    </source>
</evidence>
<organism evidence="2 3">
    <name type="scientific">Zunongwangia mangrovi</name>
    <dbReference type="NCBI Taxonomy" id="1334022"/>
    <lineage>
        <taxon>Bacteria</taxon>
        <taxon>Pseudomonadati</taxon>
        <taxon>Bacteroidota</taxon>
        <taxon>Flavobacteriia</taxon>
        <taxon>Flavobacteriales</taxon>
        <taxon>Flavobacteriaceae</taxon>
        <taxon>Zunongwangia</taxon>
    </lineage>
</organism>